<protein>
    <submittedName>
        <fullName evidence="1">Uncharacterized protein</fullName>
    </submittedName>
</protein>
<reference evidence="1 2" key="1">
    <citation type="submission" date="2022-09" db="EMBL/GenBank/DDBJ databases">
        <authorList>
            <person name="Palmer J.M."/>
        </authorList>
    </citation>
    <scope>NUCLEOTIDE SEQUENCE [LARGE SCALE GENOMIC DNA]</scope>
    <source>
        <strain evidence="1 2">DSM 7382</strain>
    </source>
</reference>
<accession>A0AAW0FCZ3</accession>
<dbReference type="Proteomes" id="UP001385951">
    <property type="component" value="Unassembled WGS sequence"/>
</dbReference>
<dbReference type="AlphaFoldDB" id="A0AAW0FCZ3"/>
<keyword evidence="2" id="KW-1185">Reference proteome</keyword>
<sequence length="351" mass="40145">MINHLPNLTSLFIGSSVTDRSIRLAPTKITALLHAHPLLEELIFVRAFIDEEPDPSEITPHSLHKLKRLAFHRCESAAVRTIVSLIKHTHGLAILIDRISGWPKYIPSVKINRLITKSVPEGRSGYTDAFVSAFKRRSTRIGLSGPGVAYSIALPAEHGTDTADGVLSAMARSGHLARLERLWLLGLGYTTQSWLRSASNLSLLTIQCTRAMWYNSVWIQRLFQWLPSSLQELHILIHPSEDDANVTTNCETLLTLNDKRTKSLRIRLKVYKDPSRRDQIISIYEHCKNNEHVSVEPWSLAQMRRDLTEEHLRSQCDLLPQHHKYWPSWFEDTLGYCLVQNGVDDNMWFPY</sequence>
<name>A0AAW0FCZ3_9APHY</name>
<evidence type="ECO:0000313" key="1">
    <source>
        <dbReference type="EMBL" id="KAK7678336.1"/>
    </source>
</evidence>
<gene>
    <name evidence="1" type="ORF">QCA50_018684</name>
</gene>
<comment type="caution">
    <text evidence="1">The sequence shown here is derived from an EMBL/GenBank/DDBJ whole genome shotgun (WGS) entry which is preliminary data.</text>
</comment>
<organism evidence="1 2">
    <name type="scientific">Cerrena zonata</name>
    <dbReference type="NCBI Taxonomy" id="2478898"/>
    <lineage>
        <taxon>Eukaryota</taxon>
        <taxon>Fungi</taxon>
        <taxon>Dikarya</taxon>
        <taxon>Basidiomycota</taxon>
        <taxon>Agaricomycotina</taxon>
        <taxon>Agaricomycetes</taxon>
        <taxon>Polyporales</taxon>
        <taxon>Cerrenaceae</taxon>
        <taxon>Cerrena</taxon>
    </lineage>
</organism>
<proteinExistence type="predicted"/>
<dbReference type="EMBL" id="JASBNA010000073">
    <property type="protein sequence ID" value="KAK7678336.1"/>
    <property type="molecule type" value="Genomic_DNA"/>
</dbReference>
<evidence type="ECO:0000313" key="2">
    <source>
        <dbReference type="Proteomes" id="UP001385951"/>
    </source>
</evidence>